<evidence type="ECO:0008006" key="3">
    <source>
        <dbReference type="Google" id="ProtNLM"/>
    </source>
</evidence>
<dbReference type="AlphaFoldDB" id="A0AA36PK00"/>
<comment type="caution">
    <text evidence="1">The sequence shown here is derived from an EMBL/GenBank/DDBJ whole genome shotgun (WGS) entry which is preliminary data.</text>
</comment>
<dbReference type="RefSeq" id="WP_049678908.1">
    <property type="nucleotide sequence ID" value="NZ_CABMMJ010000007.1"/>
</dbReference>
<dbReference type="EMBL" id="CQBM01000007">
    <property type="protein sequence ID" value="CNI33275.1"/>
    <property type="molecule type" value="Genomic_DNA"/>
</dbReference>
<name>A0AA36PK00_YERMO</name>
<reference evidence="1 2" key="1">
    <citation type="submission" date="2015-03" db="EMBL/GenBank/DDBJ databases">
        <authorList>
            <consortium name="Pathogen Informatics"/>
            <person name="Murphy D."/>
        </authorList>
    </citation>
    <scope>NUCLEOTIDE SEQUENCE [LARGE SCALE GENOMIC DNA]</scope>
    <source>
        <strain evidence="1 2">FE82747</strain>
    </source>
</reference>
<evidence type="ECO:0000313" key="2">
    <source>
        <dbReference type="Proteomes" id="UP000040841"/>
    </source>
</evidence>
<evidence type="ECO:0000313" key="1">
    <source>
        <dbReference type="EMBL" id="CNI33275.1"/>
    </source>
</evidence>
<proteinExistence type="predicted"/>
<sequence>MSDDKKLIELAGFERKTQLRRVWANGAKKITPLQQTWTRYMLMNWGAKYRGKEGPASSAGNIIGRMMWCNEWNSEQGERIKVIFTNLLNQGYMGNDLIRKVKEIFLPNSSGSSAISLAKEQDDAEFVEKIINKTLSTRSPLREVVIRHYLDCKVPQVISEKLTELTGMELESSRRRVRWAENAAEDLLFAAMQIEMENEKLHMAA</sequence>
<gene>
    <name evidence="1" type="ORF">ERS008502_02946</name>
</gene>
<dbReference type="Proteomes" id="UP000040841">
    <property type="component" value="Unassembled WGS sequence"/>
</dbReference>
<protein>
    <recommendedName>
        <fullName evidence="3">DUF1133 family protein</fullName>
    </recommendedName>
</protein>
<accession>A0AA36PK00</accession>
<organism evidence="1 2">
    <name type="scientific">Yersinia mollaretii</name>
    <dbReference type="NCBI Taxonomy" id="33060"/>
    <lineage>
        <taxon>Bacteria</taxon>
        <taxon>Pseudomonadati</taxon>
        <taxon>Pseudomonadota</taxon>
        <taxon>Gammaproteobacteria</taxon>
        <taxon>Enterobacterales</taxon>
        <taxon>Yersiniaceae</taxon>
        <taxon>Yersinia</taxon>
    </lineage>
</organism>